<dbReference type="CDD" id="cd16029">
    <property type="entry name" value="4-S"/>
    <property type="match status" value="1"/>
</dbReference>
<keyword evidence="10" id="KW-1185">Reference proteome</keyword>
<accession>A0A512MH33</accession>
<keyword evidence="5" id="KW-0325">Glycoprotein</keyword>
<comment type="similarity">
    <text evidence="1">Belongs to the sulfatase family.</text>
</comment>
<dbReference type="InterPro" id="IPR047115">
    <property type="entry name" value="ARSB"/>
</dbReference>
<feature type="compositionally biased region" description="Basic residues" evidence="6">
    <location>
        <begin position="395"/>
        <end position="407"/>
    </location>
</feature>
<dbReference type="Pfam" id="PF00884">
    <property type="entry name" value="Sulfatase"/>
    <property type="match status" value="1"/>
</dbReference>
<dbReference type="PROSITE" id="PS00523">
    <property type="entry name" value="SULFATASE_1"/>
    <property type="match status" value="1"/>
</dbReference>
<gene>
    <name evidence="9" type="ORF">BGE01nite_53430</name>
</gene>
<dbReference type="PANTHER" id="PTHR10342:SF274">
    <property type="entry name" value="ARYLSULFATASE B"/>
    <property type="match status" value="1"/>
</dbReference>
<evidence type="ECO:0000256" key="3">
    <source>
        <dbReference type="ARBA" id="ARBA00022801"/>
    </source>
</evidence>
<evidence type="ECO:0000256" key="6">
    <source>
        <dbReference type="SAM" id="MobiDB-lite"/>
    </source>
</evidence>
<dbReference type="PROSITE" id="PS00149">
    <property type="entry name" value="SULFATASE_2"/>
    <property type="match status" value="1"/>
</dbReference>
<feature type="chain" id="PRO_5021741483" evidence="7">
    <location>
        <begin position="20"/>
        <end position="470"/>
    </location>
</feature>
<dbReference type="OrthoDB" id="5901192at2"/>
<keyword evidence="2" id="KW-0479">Metal-binding</keyword>
<dbReference type="GO" id="GO:0008484">
    <property type="term" value="F:sulfuric ester hydrolase activity"/>
    <property type="evidence" value="ECO:0007669"/>
    <property type="project" value="InterPro"/>
</dbReference>
<comment type="caution">
    <text evidence="9">The sequence shown here is derived from an EMBL/GenBank/DDBJ whole genome shotgun (WGS) entry which is preliminary data.</text>
</comment>
<reference evidence="9 10" key="1">
    <citation type="submission" date="2019-07" db="EMBL/GenBank/DDBJ databases">
        <title>Whole genome shotgun sequence of Brevifollis gellanilyticus NBRC 108608.</title>
        <authorList>
            <person name="Hosoyama A."/>
            <person name="Uohara A."/>
            <person name="Ohji S."/>
            <person name="Ichikawa N."/>
        </authorList>
    </citation>
    <scope>NUCLEOTIDE SEQUENCE [LARGE SCALE GENOMIC DNA]</scope>
    <source>
        <strain evidence="9 10">NBRC 108608</strain>
    </source>
</reference>
<dbReference type="Gene3D" id="3.30.1120.10">
    <property type="match status" value="1"/>
</dbReference>
<dbReference type="Gene3D" id="3.40.720.10">
    <property type="entry name" value="Alkaline Phosphatase, subunit A"/>
    <property type="match status" value="1"/>
</dbReference>
<protein>
    <submittedName>
        <fullName evidence="9">Arylsulfatase</fullName>
    </submittedName>
</protein>
<proteinExistence type="inferred from homology"/>
<evidence type="ECO:0000259" key="8">
    <source>
        <dbReference type="Pfam" id="PF00884"/>
    </source>
</evidence>
<keyword evidence="4" id="KW-0106">Calcium</keyword>
<dbReference type="Proteomes" id="UP000321577">
    <property type="component" value="Unassembled WGS sequence"/>
</dbReference>
<keyword evidence="7" id="KW-0732">Signal</keyword>
<dbReference type="InterPro" id="IPR024607">
    <property type="entry name" value="Sulfatase_CS"/>
</dbReference>
<evidence type="ECO:0000256" key="4">
    <source>
        <dbReference type="ARBA" id="ARBA00022837"/>
    </source>
</evidence>
<evidence type="ECO:0000313" key="10">
    <source>
        <dbReference type="Proteomes" id="UP000321577"/>
    </source>
</evidence>
<dbReference type="SUPFAM" id="SSF53649">
    <property type="entry name" value="Alkaline phosphatase-like"/>
    <property type="match status" value="1"/>
</dbReference>
<dbReference type="InterPro" id="IPR000917">
    <property type="entry name" value="Sulfatase_N"/>
</dbReference>
<dbReference type="AlphaFoldDB" id="A0A512MH33"/>
<evidence type="ECO:0000256" key="5">
    <source>
        <dbReference type="ARBA" id="ARBA00023180"/>
    </source>
</evidence>
<evidence type="ECO:0000256" key="1">
    <source>
        <dbReference type="ARBA" id="ARBA00008779"/>
    </source>
</evidence>
<sequence>MNPTLFSALFLMFAASALAEPSRPHIVFMLADDLGRADCGFMGGKEIQTPHLDKLAKAGSILDQFYVQPVCSPTRAALITGRYPMRHGLQVGVVRPWAEYGLPLDERTLPQALKEGGYETALVGKWHLGHFERSYVPTQRGFDHQYGHYNGALDYFTHIRDGGFDWHKNDQENHDEGYSTHLIARESARIIREHDKAKPLFLYVPFNAVHSPHQVPDSYLAPYGSLKGDRQKYAGMLAAMDEAVGQIAAAIDEAGMRKDTLFIFSSDNGGPNPGKVTDNGPLRAGKATLYEGGTRVVAFATWDGKITAGGKVNAALHMVDWYPTLLKLAGVTTDQKLPLDGRDAWPAITEGAASPHDAILLNTTPTGGAIRMGDWKLIIGGDMPDTEDGFSPTGKVKKKKGQKKAAKGPREELFNIAEDPNEKNNLASANPAKVTELRAKLDEYAKQAIAPKSAPVPTGFKTPRVWGQKD</sequence>
<feature type="region of interest" description="Disordered" evidence="6">
    <location>
        <begin position="386"/>
        <end position="429"/>
    </location>
</feature>
<dbReference type="PANTHER" id="PTHR10342">
    <property type="entry name" value="ARYLSULFATASE"/>
    <property type="match status" value="1"/>
</dbReference>
<evidence type="ECO:0000256" key="2">
    <source>
        <dbReference type="ARBA" id="ARBA00022723"/>
    </source>
</evidence>
<dbReference type="RefSeq" id="WP_146855566.1">
    <property type="nucleotide sequence ID" value="NZ_BKAG01000068.1"/>
</dbReference>
<dbReference type="EMBL" id="BKAG01000068">
    <property type="protein sequence ID" value="GEP46052.1"/>
    <property type="molecule type" value="Genomic_DNA"/>
</dbReference>
<dbReference type="GO" id="GO:0046872">
    <property type="term" value="F:metal ion binding"/>
    <property type="evidence" value="ECO:0007669"/>
    <property type="project" value="UniProtKB-KW"/>
</dbReference>
<evidence type="ECO:0000313" key="9">
    <source>
        <dbReference type="EMBL" id="GEP46052.1"/>
    </source>
</evidence>
<evidence type="ECO:0000256" key="7">
    <source>
        <dbReference type="SAM" id="SignalP"/>
    </source>
</evidence>
<dbReference type="InterPro" id="IPR017850">
    <property type="entry name" value="Alkaline_phosphatase_core_sf"/>
</dbReference>
<name>A0A512MH33_9BACT</name>
<organism evidence="9 10">
    <name type="scientific">Brevifollis gellanilyticus</name>
    <dbReference type="NCBI Taxonomy" id="748831"/>
    <lineage>
        <taxon>Bacteria</taxon>
        <taxon>Pseudomonadati</taxon>
        <taxon>Verrucomicrobiota</taxon>
        <taxon>Verrucomicrobiia</taxon>
        <taxon>Verrucomicrobiales</taxon>
        <taxon>Verrucomicrobiaceae</taxon>
    </lineage>
</organism>
<feature type="signal peptide" evidence="7">
    <location>
        <begin position="1"/>
        <end position="19"/>
    </location>
</feature>
<keyword evidence="3" id="KW-0378">Hydrolase</keyword>
<feature type="domain" description="Sulfatase N-terminal" evidence="8">
    <location>
        <begin position="24"/>
        <end position="331"/>
    </location>
</feature>